<dbReference type="AlphaFoldDB" id="A0A8S9HNK1"/>
<organism evidence="2 3">
    <name type="scientific">Brassica cretica</name>
    <name type="common">Mustard</name>
    <dbReference type="NCBI Taxonomy" id="69181"/>
    <lineage>
        <taxon>Eukaryota</taxon>
        <taxon>Viridiplantae</taxon>
        <taxon>Streptophyta</taxon>
        <taxon>Embryophyta</taxon>
        <taxon>Tracheophyta</taxon>
        <taxon>Spermatophyta</taxon>
        <taxon>Magnoliopsida</taxon>
        <taxon>eudicotyledons</taxon>
        <taxon>Gunneridae</taxon>
        <taxon>Pentapetalae</taxon>
        <taxon>rosids</taxon>
        <taxon>malvids</taxon>
        <taxon>Brassicales</taxon>
        <taxon>Brassicaceae</taxon>
        <taxon>Brassiceae</taxon>
        <taxon>Brassica</taxon>
    </lineage>
</organism>
<gene>
    <name evidence="2" type="ORF">F2Q68_00016091</name>
</gene>
<feature type="compositionally biased region" description="Basic residues" evidence="1">
    <location>
        <begin position="201"/>
        <end position="210"/>
    </location>
</feature>
<evidence type="ECO:0000256" key="1">
    <source>
        <dbReference type="SAM" id="MobiDB-lite"/>
    </source>
</evidence>
<feature type="region of interest" description="Disordered" evidence="1">
    <location>
        <begin position="192"/>
        <end position="244"/>
    </location>
</feature>
<sequence>MLMAHGTGKSPIFSTKTTISKGLTTTISKEVTKPSRTIPSQPISSDSRKLFSSSTPDSSVDSMFKQLLEFQARNEKTMLYEFKNIHAKIDGNYSNLNNKLVFGTDFGEVERFVVATAEAHIMKDAARKVEATNPQRAEHKAEKQDPFCIQKSLSGVGVSYGVLGGVLRHFCCIGGVMIDLLEAYQPWSNPGRPLRVPLPARAKKAGRRKLMRVDQCGLDDPHGRPSAGRPARVGRPAWTTQDDP</sequence>
<accession>A0A8S9HNK1</accession>
<comment type="caution">
    <text evidence="2">The sequence shown here is derived from an EMBL/GenBank/DDBJ whole genome shotgun (WGS) entry which is preliminary data.</text>
</comment>
<feature type="compositionally biased region" description="Polar residues" evidence="1">
    <location>
        <begin position="34"/>
        <end position="45"/>
    </location>
</feature>
<name>A0A8S9HNK1_BRACR</name>
<evidence type="ECO:0000313" key="2">
    <source>
        <dbReference type="EMBL" id="KAF2558497.1"/>
    </source>
</evidence>
<evidence type="ECO:0000313" key="3">
    <source>
        <dbReference type="Proteomes" id="UP000712281"/>
    </source>
</evidence>
<dbReference type="Proteomes" id="UP000712281">
    <property type="component" value="Unassembled WGS sequence"/>
</dbReference>
<proteinExistence type="predicted"/>
<feature type="region of interest" description="Disordered" evidence="1">
    <location>
        <begin position="33"/>
        <end position="56"/>
    </location>
</feature>
<protein>
    <submittedName>
        <fullName evidence="2">Uncharacterized protein</fullName>
    </submittedName>
</protein>
<reference evidence="2" key="1">
    <citation type="submission" date="2019-12" db="EMBL/GenBank/DDBJ databases">
        <title>Genome sequencing and annotation of Brassica cretica.</title>
        <authorList>
            <person name="Studholme D.J."/>
            <person name="Sarris P.F."/>
        </authorList>
    </citation>
    <scope>NUCLEOTIDE SEQUENCE</scope>
    <source>
        <strain evidence="2">PFS-001/15</strain>
        <tissue evidence="2">Leaf</tissue>
    </source>
</reference>
<dbReference type="EMBL" id="QGKW02001940">
    <property type="protein sequence ID" value="KAF2558497.1"/>
    <property type="molecule type" value="Genomic_DNA"/>
</dbReference>